<dbReference type="Proteomes" id="UP001597469">
    <property type="component" value="Unassembled WGS sequence"/>
</dbReference>
<accession>A0ABW5M9C2</accession>
<dbReference type="PANTHER" id="PTHR35008">
    <property type="entry name" value="BLL4482 PROTEIN-RELATED"/>
    <property type="match status" value="1"/>
</dbReference>
<dbReference type="EMBL" id="JBHULN010000019">
    <property type="protein sequence ID" value="MFD2573600.1"/>
    <property type="molecule type" value="Genomic_DNA"/>
</dbReference>
<evidence type="ECO:0000313" key="6">
    <source>
        <dbReference type="EMBL" id="MFD2573600.1"/>
    </source>
</evidence>
<comment type="caution">
    <text evidence="6">The sequence shown here is derived from an EMBL/GenBank/DDBJ whole genome shotgun (WGS) entry which is preliminary data.</text>
</comment>
<keyword evidence="2 4" id="KW-0479">Metal-binding</keyword>
<gene>
    <name evidence="6" type="ORF">ACFSUS_23375</name>
</gene>
<protein>
    <submittedName>
        <fullName evidence="6">C-type cytochrome</fullName>
    </submittedName>
</protein>
<keyword evidence="7" id="KW-1185">Reference proteome</keyword>
<dbReference type="InterPro" id="IPR009056">
    <property type="entry name" value="Cyt_c-like_dom"/>
</dbReference>
<evidence type="ECO:0000256" key="4">
    <source>
        <dbReference type="PROSITE-ProRule" id="PRU00433"/>
    </source>
</evidence>
<keyword evidence="1 4" id="KW-0349">Heme</keyword>
<dbReference type="PANTHER" id="PTHR35008:SF8">
    <property type="entry name" value="ALCOHOL DEHYDROGENASE CYTOCHROME C SUBUNIT"/>
    <property type="match status" value="1"/>
</dbReference>
<proteinExistence type="predicted"/>
<feature type="domain" description="Cytochrome c" evidence="5">
    <location>
        <begin position="47"/>
        <end position="161"/>
    </location>
</feature>
<dbReference type="InterPro" id="IPR036909">
    <property type="entry name" value="Cyt_c-like_dom_sf"/>
</dbReference>
<dbReference type="InterPro" id="IPR051459">
    <property type="entry name" value="Cytochrome_c-type_DH"/>
</dbReference>
<dbReference type="RefSeq" id="WP_381526430.1">
    <property type="nucleotide sequence ID" value="NZ_JBHULN010000019.1"/>
</dbReference>
<keyword evidence="3 4" id="KW-0408">Iron</keyword>
<sequence>MKKRVLQIAAFAVGLLALVVVASLAYVKLALPNVGPPPTIAIRPTAEQVEHGRYLANHVASCMDCHSTRDFSKLAGPMVAGTEGKGGEGFLREAGFPGNYYAPNLTPTHLGDWTDGEIYQAITTGVSRDGRALFPVMPYKNYAQMDPDDIKDIIAYLRSLKPIKNTIPASEPDFPMNFIINTLPAKSEGGKRPAPSDRIAYGRYMTTFAACAECHTPVDKQGQPLPGMDFAGGREFPMPTGTVRSANITAAKSGIESWTRDTFIARFRSYANGETQPDVHEGQANSIMPWTMFAHMSDQDLGAIYDYLRTLKPVENKMERFTPKASMVAER</sequence>
<dbReference type="Pfam" id="PF00034">
    <property type="entry name" value="Cytochrom_C"/>
    <property type="match status" value="2"/>
</dbReference>
<name>A0ABW5M9C2_9BACT</name>
<evidence type="ECO:0000259" key="5">
    <source>
        <dbReference type="PROSITE" id="PS51007"/>
    </source>
</evidence>
<evidence type="ECO:0000313" key="7">
    <source>
        <dbReference type="Proteomes" id="UP001597469"/>
    </source>
</evidence>
<evidence type="ECO:0000256" key="3">
    <source>
        <dbReference type="ARBA" id="ARBA00023004"/>
    </source>
</evidence>
<reference evidence="7" key="1">
    <citation type="journal article" date="2019" name="Int. J. Syst. Evol. Microbiol.">
        <title>The Global Catalogue of Microorganisms (GCM) 10K type strain sequencing project: providing services to taxonomists for standard genome sequencing and annotation.</title>
        <authorList>
            <consortium name="The Broad Institute Genomics Platform"/>
            <consortium name="The Broad Institute Genome Sequencing Center for Infectious Disease"/>
            <person name="Wu L."/>
            <person name="Ma J."/>
        </authorList>
    </citation>
    <scope>NUCLEOTIDE SEQUENCE [LARGE SCALE GENOMIC DNA]</scope>
    <source>
        <strain evidence="7">KCTC 42805</strain>
    </source>
</reference>
<evidence type="ECO:0000256" key="1">
    <source>
        <dbReference type="ARBA" id="ARBA00022617"/>
    </source>
</evidence>
<evidence type="ECO:0000256" key="2">
    <source>
        <dbReference type="ARBA" id="ARBA00022723"/>
    </source>
</evidence>
<feature type="domain" description="Cytochrome c" evidence="5">
    <location>
        <begin position="197"/>
        <end position="312"/>
    </location>
</feature>
<dbReference type="PROSITE" id="PS51007">
    <property type="entry name" value="CYTC"/>
    <property type="match status" value="2"/>
</dbReference>
<dbReference type="Gene3D" id="1.10.760.10">
    <property type="entry name" value="Cytochrome c-like domain"/>
    <property type="match status" value="2"/>
</dbReference>
<dbReference type="SUPFAM" id="SSF46626">
    <property type="entry name" value="Cytochrome c"/>
    <property type="match status" value="2"/>
</dbReference>
<organism evidence="6 7">
    <name type="scientific">Spirosoma soli</name>
    <dbReference type="NCBI Taxonomy" id="1770529"/>
    <lineage>
        <taxon>Bacteria</taxon>
        <taxon>Pseudomonadati</taxon>
        <taxon>Bacteroidota</taxon>
        <taxon>Cytophagia</taxon>
        <taxon>Cytophagales</taxon>
        <taxon>Cytophagaceae</taxon>
        <taxon>Spirosoma</taxon>
    </lineage>
</organism>